<evidence type="ECO:0000313" key="3">
    <source>
        <dbReference type="EMBL" id="ABJ04142.1"/>
    </source>
</evidence>
<sequence>MRIRWSETAFNELEDILAFISERNRPAAAAVARRILDRTQLLGEFPLAGHVTNESGVRALSVVTYPFVIYYAIDHVAGEVVVLNVRHTAQEP</sequence>
<dbReference type="Gene3D" id="3.30.2310.20">
    <property type="entry name" value="RelE-like"/>
    <property type="match status" value="1"/>
</dbReference>
<gene>
    <name evidence="3" type="ordered locus">RPE_0182</name>
</gene>
<dbReference type="Pfam" id="PF05016">
    <property type="entry name" value="ParE_toxin"/>
    <property type="match status" value="1"/>
</dbReference>
<dbReference type="InterPro" id="IPR007712">
    <property type="entry name" value="RelE/ParE_toxin"/>
</dbReference>
<dbReference type="OrthoDB" id="595470at2"/>
<evidence type="ECO:0000256" key="2">
    <source>
        <dbReference type="ARBA" id="ARBA00022649"/>
    </source>
</evidence>
<protein>
    <submittedName>
        <fullName evidence="3">Plasmid stabilization system</fullName>
    </submittedName>
</protein>
<dbReference type="InterPro" id="IPR035093">
    <property type="entry name" value="RelE/ParE_toxin_dom_sf"/>
</dbReference>
<dbReference type="InterPro" id="IPR051803">
    <property type="entry name" value="TA_system_RelE-like_toxin"/>
</dbReference>
<dbReference type="HOGENOM" id="CLU_147162_11_2_5"/>
<evidence type="ECO:0000256" key="1">
    <source>
        <dbReference type="ARBA" id="ARBA00006226"/>
    </source>
</evidence>
<name>Q07V92_RHOP5</name>
<dbReference type="EMBL" id="CP000463">
    <property type="protein sequence ID" value="ABJ04142.1"/>
    <property type="molecule type" value="Genomic_DNA"/>
</dbReference>
<reference evidence="3" key="1">
    <citation type="submission" date="2006-09" db="EMBL/GenBank/DDBJ databases">
        <title>Complete sequence of Rhodopseudomonas palustris BisA53.</title>
        <authorList>
            <consortium name="US DOE Joint Genome Institute"/>
            <person name="Copeland A."/>
            <person name="Lucas S."/>
            <person name="Lapidus A."/>
            <person name="Barry K."/>
            <person name="Detter J.C."/>
            <person name="Glavina del Rio T."/>
            <person name="Hammon N."/>
            <person name="Israni S."/>
            <person name="Dalin E."/>
            <person name="Tice H."/>
            <person name="Pitluck S."/>
            <person name="Chain P."/>
            <person name="Malfatti S."/>
            <person name="Shin M."/>
            <person name="Vergez L."/>
            <person name="Schmutz J."/>
            <person name="Larimer F."/>
            <person name="Land M."/>
            <person name="Hauser L."/>
            <person name="Pelletier D.A."/>
            <person name="Kyrpides N."/>
            <person name="Kim E."/>
            <person name="Harwood C.S."/>
            <person name="Oda Y."/>
            <person name="Richardson P."/>
        </authorList>
    </citation>
    <scope>NUCLEOTIDE SEQUENCE [LARGE SCALE GENOMIC DNA]</scope>
    <source>
        <strain evidence="3">BisA53</strain>
    </source>
</reference>
<dbReference type="AlphaFoldDB" id="Q07V92"/>
<dbReference type="PANTHER" id="PTHR33755">
    <property type="entry name" value="TOXIN PARE1-RELATED"/>
    <property type="match status" value="1"/>
</dbReference>
<dbReference type="eggNOG" id="COG3668">
    <property type="taxonomic scope" value="Bacteria"/>
</dbReference>
<proteinExistence type="inferred from homology"/>
<dbReference type="KEGG" id="rpe:RPE_0182"/>
<keyword evidence="2" id="KW-1277">Toxin-antitoxin system</keyword>
<comment type="similarity">
    <text evidence="1">Belongs to the RelE toxin family.</text>
</comment>
<organism evidence="3">
    <name type="scientific">Rhodopseudomonas palustris (strain BisA53)</name>
    <dbReference type="NCBI Taxonomy" id="316055"/>
    <lineage>
        <taxon>Bacteria</taxon>
        <taxon>Pseudomonadati</taxon>
        <taxon>Pseudomonadota</taxon>
        <taxon>Alphaproteobacteria</taxon>
        <taxon>Hyphomicrobiales</taxon>
        <taxon>Nitrobacteraceae</taxon>
        <taxon>Rhodopseudomonas</taxon>
    </lineage>
</organism>
<accession>Q07V92</accession>